<name>A0ABP8W715_9ACTN</name>
<feature type="domain" description="DUF402" evidence="1">
    <location>
        <begin position="30"/>
        <end position="155"/>
    </location>
</feature>
<proteinExistence type="predicted"/>
<sequence>MAPHAGDVARVVMTKWGRRAHWQFDALVLGTDDDGTWLGVPMGTRMVRPGAEYVAPVAQVCLVPPPGRSHDRGWVATFHAAGGPVECYVDMTTPPYWTGPDLNAVDLDLDVVRGPSGRVWVDDEDEFARHRTELGYPEELVLLAVTTAERIRTALCEAHAPFDGRVDAWFAVLDDALAHDQTGS</sequence>
<evidence type="ECO:0000259" key="1">
    <source>
        <dbReference type="Pfam" id="PF04167"/>
    </source>
</evidence>
<organism evidence="2 3">
    <name type="scientific">Nocardioides nanhaiensis</name>
    <dbReference type="NCBI Taxonomy" id="1476871"/>
    <lineage>
        <taxon>Bacteria</taxon>
        <taxon>Bacillati</taxon>
        <taxon>Actinomycetota</taxon>
        <taxon>Actinomycetes</taxon>
        <taxon>Propionibacteriales</taxon>
        <taxon>Nocardioidaceae</taxon>
        <taxon>Nocardioides</taxon>
    </lineage>
</organism>
<dbReference type="Pfam" id="PF04167">
    <property type="entry name" value="DUF402"/>
    <property type="match status" value="1"/>
</dbReference>
<accession>A0ABP8W715</accession>
<dbReference type="Gene3D" id="2.40.380.10">
    <property type="entry name" value="FomD-like"/>
    <property type="match status" value="1"/>
</dbReference>
<dbReference type="InterPro" id="IPR035930">
    <property type="entry name" value="FomD-like_sf"/>
</dbReference>
<gene>
    <name evidence="2" type="ORF">GCM10023226_19180</name>
</gene>
<evidence type="ECO:0000313" key="3">
    <source>
        <dbReference type="Proteomes" id="UP001500621"/>
    </source>
</evidence>
<dbReference type="SUPFAM" id="SSF159234">
    <property type="entry name" value="FomD-like"/>
    <property type="match status" value="1"/>
</dbReference>
<comment type="caution">
    <text evidence="2">The sequence shown here is derived from an EMBL/GenBank/DDBJ whole genome shotgun (WGS) entry which is preliminary data.</text>
</comment>
<protein>
    <recommendedName>
        <fullName evidence="1">DUF402 domain-containing protein</fullName>
    </recommendedName>
</protein>
<reference evidence="3" key="1">
    <citation type="journal article" date="2019" name="Int. J. Syst. Evol. Microbiol.">
        <title>The Global Catalogue of Microorganisms (GCM) 10K type strain sequencing project: providing services to taxonomists for standard genome sequencing and annotation.</title>
        <authorList>
            <consortium name="The Broad Institute Genomics Platform"/>
            <consortium name="The Broad Institute Genome Sequencing Center for Infectious Disease"/>
            <person name="Wu L."/>
            <person name="Ma J."/>
        </authorList>
    </citation>
    <scope>NUCLEOTIDE SEQUENCE [LARGE SCALE GENOMIC DNA]</scope>
    <source>
        <strain evidence="3">JCM 18127</strain>
    </source>
</reference>
<dbReference type="Proteomes" id="UP001500621">
    <property type="component" value="Unassembled WGS sequence"/>
</dbReference>
<dbReference type="EMBL" id="BAABIM010000002">
    <property type="protein sequence ID" value="GAA4682183.1"/>
    <property type="molecule type" value="Genomic_DNA"/>
</dbReference>
<keyword evidence="3" id="KW-1185">Reference proteome</keyword>
<evidence type="ECO:0000313" key="2">
    <source>
        <dbReference type="EMBL" id="GAA4682183.1"/>
    </source>
</evidence>
<dbReference type="RefSeq" id="WP_345265150.1">
    <property type="nucleotide sequence ID" value="NZ_BAABIM010000002.1"/>
</dbReference>
<dbReference type="InterPro" id="IPR007295">
    <property type="entry name" value="DUF402"/>
</dbReference>